<evidence type="ECO:0000256" key="4">
    <source>
        <dbReference type="ARBA" id="ARBA00022801"/>
    </source>
</evidence>
<dbReference type="SUPFAM" id="SSF50324">
    <property type="entry name" value="Inorganic pyrophosphatase"/>
    <property type="match status" value="1"/>
</dbReference>
<feature type="binding site" evidence="7">
    <location>
        <position position="21"/>
    </location>
    <ligand>
        <name>substrate</name>
    </ligand>
</feature>
<comment type="subunit">
    <text evidence="7">Homohexamer.</text>
</comment>
<sequence>MENTERTVEALIEIPQGSRNKYEYDEKLGGIRLDRVLYTSVHYPTDYGFIPETLAPDGDHLDILVATYSPTFPGCWVTARPIGGLNMVDEKGSDFKVLAVPVGDPRFADVRSLEDLAPHWLLEIEAFFATYKLLEPKETSVHGWHNLEDAWAIIEQSRQTYLKSKMALHEPRR</sequence>
<dbReference type="Gene3D" id="3.90.80.10">
    <property type="entry name" value="Inorganic pyrophosphatase"/>
    <property type="match status" value="1"/>
</dbReference>
<dbReference type="Proteomes" id="UP000004221">
    <property type="component" value="Unassembled WGS sequence"/>
</dbReference>
<dbReference type="PANTHER" id="PTHR10286">
    <property type="entry name" value="INORGANIC PYROPHOSPHATASE"/>
    <property type="match status" value="1"/>
</dbReference>
<dbReference type="GO" id="GO:0005737">
    <property type="term" value="C:cytoplasm"/>
    <property type="evidence" value="ECO:0007669"/>
    <property type="project" value="UniProtKB-SubCell"/>
</dbReference>
<name>I4EJX6_9BACT</name>
<evidence type="ECO:0000256" key="2">
    <source>
        <dbReference type="ARBA" id="ARBA00022490"/>
    </source>
</evidence>
<keyword evidence="3 7" id="KW-0479">Metal-binding</keyword>
<keyword evidence="4 7" id="KW-0378">Hydrolase</keyword>
<feature type="binding site" evidence="7">
    <location>
        <position position="57"/>
    </location>
    <ligand>
        <name>Mg(2+)</name>
        <dbReference type="ChEBI" id="CHEBI:18420"/>
        <label>1</label>
    </ligand>
</feature>
<accession>I4EJX6</accession>
<evidence type="ECO:0000256" key="5">
    <source>
        <dbReference type="ARBA" id="ARBA00022842"/>
    </source>
</evidence>
<dbReference type="InterPro" id="IPR008162">
    <property type="entry name" value="Pyrophosphatase"/>
</dbReference>
<proteinExistence type="inferred from homology"/>
<organism evidence="8 9">
    <name type="scientific">Nitrolancea hollandica Lb</name>
    <dbReference type="NCBI Taxonomy" id="1129897"/>
    <lineage>
        <taxon>Bacteria</taxon>
        <taxon>Pseudomonadati</taxon>
        <taxon>Thermomicrobiota</taxon>
        <taxon>Thermomicrobia</taxon>
        <taxon>Sphaerobacterales</taxon>
        <taxon>Sphaerobacterineae</taxon>
        <taxon>Sphaerobacteraceae</taxon>
        <taxon>Nitrolancea</taxon>
    </lineage>
</organism>
<comment type="subcellular location">
    <subcellularLocation>
        <location evidence="7">Cytoplasm</location>
    </subcellularLocation>
</comment>
<dbReference type="GO" id="GO:0006796">
    <property type="term" value="P:phosphate-containing compound metabolic process"/>
    <property type="evidence" value="ECO:0007669"/>
    <property type="project" value="InterPro"/>
</dbReference>
<keyword evidence="9" id="KW-1185">Reference proteome</keyword>
<comment type="catalytic activity">
    <reaction evidence="6 7">
        <text>diphosphate + H2O = 2 phosphate + H(+)</text>
        <dbReference type="Rhea" id="RHEA:24576"/>
        <dbReference type="ChEBI" id="CHEBI:15377"/>
        <dbReference type="ChEBI" id="CHEBI:15378"/>
        <dbReference type="ChEBI" id="CHEBI:33019"/>
        <dbReference type="ChEBI" id="CHEBI:43474"/>
        <dbReference type="EC" id="3.6.1.1"/>
    </reaction>
</comment>
<feature type="binding site" evidence="7">
    <location>
        <position position="62"/>
    </location>
    <ligand>
        <name>Mg(2+)</name>
        <dbReference type="ChEBI" id="CHEBI:18420"/>
        <label>1</label>
    </ligand>
</feature>
<keyword evidence="2 7" id="KW-0963">Cytoplasm</keyword>
<comment type="caution">
    <text evidence="8">The sequence shown here is derived from an EMBL/GenBank/DDBJ whole genome shotgun (WGS) entry which is preliminary data.</text>
</comment>
<feature type="binding site" evidence="7">
    <location>
        <position position="47"/>
    </location>
    <ligand>
        <name>substrate</name>
    </ligand>
</feature>
<reference evidence="8 9" key="1">
    <citation type="journal article" date="2012" name="ISME J.">
        <title>Nitrification expanded: discovery, physiology and genomics of a nitrite-oxidizing bacterium from the phylum Chloroflexi.</title>
        <authorList>
            <person name="Sorokin D.Y."/>
            <person name="Lucker S."/>
            <person name="Vejmelkova D."/>
            <person name="Kostrikina N.A."/>
            <person name="Kleerebezem R."/>
            <person name="Rijpstra W.I."/>
            <person name="Damste J.S."/>
            <person name="Le Paslier D."/>
            <person name="Muyzer G."/>
            <person name="Wagner M."/>
            <person name="van Loosdrecht M.C."/>
            <person name="Daims H."/>
        </authorList>
    </citation>
    <scope>NUCLEOTIDE SEQUENCE [LARGE SCALE GENOMIC DNA]</scope>
    <source>
        <strain evidence="9">none</strain>
    </source>
</reference>
<evidence type="ECO:0000313" key="9">
    <source>
        <dbReference type="Proteomes" id="UP000004221"/>
    </source>
</evidence>
<evidence type="ECO:0000313" key="8">
    <source>
        <dbReference type="EMBL" id="CCF84988.1"/>
    </source>
</evidence>
<dbReference type="HAMAP" id="MF_00209">
    <property type="entry name" value="Inorganic_PPase"/>
    <property type="match status" value="1"/>
</dbReference>
<dbReference type="EMBL" id="CAGS01000367">
    <property type="protein sequence ID" value="CCF84988.1"/>
    <property type="molecule type" value="Genomic_DNA"/>
</dbReference>
<feature type="binding site" evidence="7">
    <location>
        <position position="131"/>
    </location>
    <ligand>
        <name>substrate</name>
    </ligand>
</feature>
<evidence type="ECO:0000256" key="6">
    <source>
        <dbReference type="ARBA" id="ARBA00047820"/>
    </source>
</evidence>
<keyword evidence="5 7" id="KW-0460">Magnesium</keyword>
<dbReference type="InterPro" id="IPR036649">
    <property type="entry name" value="Pyrophosphatase_sf"/>
</dbReference>
<dbReference type="FunFam" id="3.90.80.10:FF:000003">
    <property type="entry name" value="Inorganic pyrophosphatase"/>
    <property type="match status" value="1"/>
</dbReference>
<feature type="binding site" evidence="7">
    <location>
        <position position="94"/>
    </location>
    <ligand>
        <name>Mg(2+)</name>
        <dbReference type="ChEBI" id="CHEBI:18420"/>
        <label>1</label>
    </ligand>
</feature>
<dbReference type="Pfam" id="PF00719">
    <property type="entry name" value="Pyrophosphatase"/>
    <property type="match status" value="1"/>
</dbReference>
<evidence type="ECO:0000256" key="1">
    <source>
        <dbReference type="ARBA" id="ARBA00001946"/>
    </source>
</evidence>
<protein>
    <recommendedName>
        <fullName evidence="7">Inorganic pyrophosphatase</fullName>
        <ecNumber evidence="7">3.6.1.1</ecNumber>
    </recommendedName>
    <alternativeName>
        <fullName evidence="7">Pyrophosphate phospho-hydrolase</fullName>
        <shortName evidence="7">PPase</shortName>
    </alternativeName>
</protein>
<comment type="similarity">
    <text evidence="7">Belongs to the PPase family.</text>
</comment>
<feature type="binding site" evidence="7">
    <location>
        <position position="62"/>
    </location>
    <ligand>
        <name>Mg(2+)</name>
        <dbReference type="ChEBI" id="CHEBI:18420"/>
        <label>2</label>
    </ligand>
</feature>
<dbReference type="OrthoDB" id="5187599at2"/>
<evidence type="ECO:0000256" key="3">
    <source>
        <dbReference type="ARBA" id="ARBA00022723"/>
    </source>
</evidence>
<dbReference type="CDD" id="cd00412">
    <property type="entry name" value="pyrophosphatase"/>
    <property type="match status" value="1"/>
</dbReference>
<dbReference type="GO" id="GO:0004427">
    <property type="term" value="F:inorganic diphosphate phosphatase activity"/>
    <property type="evidence" value="ECO:0007669"/>
    <property type="project" value="UniProtKB-UniRule"/>
</dbReference>
<dbReference type="RefSeq" id="WP_008479574.1">
    <property type="nucleotide sequence ID" value="NZ_CAGS01000367.1"/>
</dbReference>
<dbReference type="AlphaFoldDB" id="I4EJX6"/>
<evidence type="ECO:0000256" key="7">
    <source>
        <dbReference type="HAMAP-Rule" id="MF_00209"/>
    </source>
</evidence>
<gene>
    <name evidence="7 8" type="primary">ppa</name>
    <name evidence="8" type="ORF">NITHO_4290007</name>
</gene>
<comment type="function">
    <text evidence="7">Catalyzes the hydrolysis of inorganic pyrophosphate (PPi) forming two phosphate ions.</text>
</comment>
<dbReference type="EC" id="3.6.1.1" evidence="7"/>
<comment type="cofactor">
    <cofactor evidence="1 7">
        <name>Mg(2+)</name>
        <dbReference type="ChEBI" id="CHEBI:18420"/>
    </cofactor>
</comment>
<feature type="binding site" evidence="7">
    <location>
        <position position="35"/>
    </location>
    <ligand>
        <name>substrate</name>
    </ligand>
</feature>
<dbReference type="GO" id="GO:0000287">
    <property type="term" value="F:magnesium ion binding"/>
    <property type="evidence" value="ECO:0007669"/>
    <property type="project" value="UniProtKB-UniRule"/>
</dbReference>